<accession>A0ABS6I8P5</accession>
<dbReference type="PIRSF" id="PIRSF014753">
    <property type="entry name" value="UCP014753"/>
    <property type="match status" value="1"/>
</dbReference>
<dbReference type="PANTHER" id="PTHR35339:SF4">
    <property type="entry name" value="LINALOOL DEHYDRATASE_ISOMERASE DOMAIN-CONTAINING PROTEIN"/>
    <property type="match status" value="1"/>
</dbReference>
<name>A0ABS6I8P5_9MICC</name>
<dbReference type="InterPro" id="IPR016624">
    <property type="entry name" value="UCP014753"/>
</dbReference>
<proteinExistence type="predicted"/>
<organism evidence="2 3">
    <name type="scientific">Paenarthrobacter aromaticivorans</name>
    <dbReference type="NCBI Taxonomy" id="2849150"/>
    <lineage>
        <taxon>Bacteria</taxon>
        <taxon>Bacillati</taxon>
        <taxon>Actinomycetota</taxon>
        <taxon>Actinomycetes</taxon>
        <taxon>Micrococcales</taxon>
        <taxon>Micrococcaceae</taxon>
        <taxon>Paenarthrobacter</taxon>
    </lineage>
</organism>
<feature type="domain" description="DUF2264" evidence="1">
    <location>
        <begin position="21"/>
        <end position="371"/>
    </location>
</feature>
<dbReference type="EMBL" id="JAHOPC010000012">
    <property type="protein sequence ID" value="MBU8868095.1"/>
    <property type="molecule type" value="Genomic_DNA"/>
</dbReference>
<dbReference type="Proteomes" id="UP000824166">
    <property type="component" value="Unassembled WGS sequence"/>
</dbReference>
<evidence type="ECO:0000313" key="3">
    <source>
        <dbReference type="Proteomes" id="UP000824166"/>
    </source>
</evidence>
<evidence type="ECO:0000259" key="1">
    <source>
        <dbReference type="Pfam" id="PF10022"/>
    </source>
</evidence>
<evidence type="ECO:0000313" key="2">
    <source>
        <dbReference type="EMBL" id="MBU8868095.1"/>
    </source>
</evidence>
<protein>
    <submittedName>
        <fullName evidence="2">DUF2264 domain-containing protein</fullName>
    </submittedName>
</protein>
<reference evidence="2 3" key="1">
    <citation type="submission" date="2021-06" db="EMBL/GenBank/DDBJ databases">
        <authorList>
            <person name="Jeong J.W."/>
        </authorList>
    </citation>
    <scope>NUCLEOTIDE SEQUENCE [LARGE SCALE GENOMIC DNA]</scope>
    <source>
        <strain evidence="2 3">MMS21-TAE1-1</strain>
    </source>
</reference>
<dbReference type="InterPro" id="IPR049349">
    <property type="entry name" value="DUF2264_N"/>
</dbReference>
<comment type="caution">
    <text evidence="2">The sequence shown here is derived from an EMBL/GenBank/DDBJ whole genome shotgun (WGS) entry which is preliminary data.</text>
</comment>
<sequence>MATGFTMPAPDYELSPITGWTRDHWVAFADQQLLAVRPYFSAQKALIRLSGRPSSSGVLSDGMEGFARTFMLAAFRVAGEQGNDPHGHLDLYRTGLLEGTRPGSPEAWLPIRDRSQPMVEAASIALGLQLTKPWLWDTLSGDERAQVAEWLQGSSRSTCVDNNWVLFQVLIAEFLAGAGFEHNAAQIEHGLKRLDDWYVGDGWYRDGDNDGTGDFFDYYCGWALHLYPVLWCGFAANRHPEAQARSKVYRARLAAFMDDHVRFFGGNGAPVFQGRSLIYRYAAVAPVFLGEAIGATPLSPGQSRRIASGAAKYFLDGGAYDDGLPSLGWLSAFEPMTQGYSGPASPYWTSKAFVGLLLPADHPVWTAVEQPSPRECMDAVQHAEGPNYLLHSTSVDGIARVLNHGSDKYYAPGPDDPHYRRLAYSSHTAPLFTEDPVDNHFAVVDAQGTPSRRARIHRLESGQLKAGQHQAASWHAPVWNDVEDPADSRWRVATATAAASGYELRVHVVETPNMGEADPGLVPSRLRVRDGGYALADTRPPELHDDVLGVGGLHTGIWPLYGYSGSGTFRAEGVSPFGQHAACGCLEGRLAGGRSIFASLVYLGGEAPAAVPTAVVIDDDGARVRGHVTLSTGQQLEVIFDF</sequence>
<dbReference type="PANTHER" id="PTHR35339">
    <property type="entry name" value="LINALOOL DEHYDRATASE_ISOMERASE DOMAIN-CONTAINING PROTEIN"/>
    <property type="match status" value="1"/>
</dbReference>
<dbReference type="RefSeq" id="WP_216926220.1">
    <property type="nucleotide sequence ID" value="NZ_JAHOPC010000012.1"/>
</dbReference>
<keyword evidence="3" id="KW-1185">Reference proteome</keyword>
<gene>
    <name evidence="2" type="ORF">KSW38_17535</name>
</gene>
<dbReference type="Pfam" id="PF10022">
    <property type="entry name" value="DUF2264"/>
    <property type="match status" value="1"/>
</dbReference>